<dbReference type="InterPro" id="IPR036291">
    <property type="entry name" value="NAD(P)-bd_dom_sf"/>
</dbReference>
<name>A0A7W6LKK0_9HYPH</name>
<comment type="caution">
    <text evidence="4">The sequence shown here is derived from an EMBL/GenBank/DDBJ whole genome shotgun (WGS) entry which is preliminary data.</text>
</comment>
<evidence type="ECO:0000313" key="5">
    <source>
        <dbReference type="Proteomes" id="UP000519897"/>
    </source>
</evidence>
<dbReference type="Proteomes" id="UP000519897">
    <property type="component" value="Unassembled WGS sequence"/>
</dbReference>
<dbReference type="RefSeq" id="WP_165130792.1">
    <property type="nucleotide sequence ID" value="NZ_CP049249.1"/>
</dbReference>
<sequence>MRILVTGADGFLGRGLVNALAARNNRADKITLTDLGRSETCPDFMDFKPGDLGDPSFLDELTQSGFDLVFHLASIPGSRAEQDQALGHRVNLMAPLSLADRLAAGNAGTRFVFASSIAVYGDLASRTVNPDTPCHPQLTYGAHKLMTEIMLSDMTRRGALSTISIRFPGIVARPQSESGHGSAFMSQLFHRIRANEPFECPVPAESTCWWMSRDAAVGTLLHAAGLAATEGCIIQPPALRATVAEVVEAAMRVAGRRPLVSYGRNDALQRIFGSMPHLDASQAFSRGFRADANVDTLAQAAFSGV</sequence>
<keyword evidence="1" id="KW-0521">NADP</keyword>
<keyword evidence="2" id="KW-0119">Carbohydrate metabolism</keyword>
<keyword evidence="5" id="KW-1185">Reference proteome</keyword>
<reference evidence="4 5" key="1">
    <citation type="submission" date="2020-08" db="EMBL/GenBank/DDBJ databases">
        <title>Genomic Encyclopedia of Type Strains, Phase IV (KMG-IV): sequencing the most valuable type-strain genomes for metagenomic binning, comparative biology and taxonomic classification.</title>
        <authorList>
            <person name="Goeker M."/>
        </authorList>
    </citation>
    <scope>NUCLEOTIDE SEQUENCE [LARGE SCALE GENOMIC DNA]</scope>
    <source>
        <strain evidence="4 5">DSM 29514</strain>
    </source>
</reference>
<accession>A0A7W6LKK0</accession>
<evidence type="ECO:0000259" key="3">
    <source>
        <dbReference type="Pfam" id="PF01370"/>
    </source>
</evidence>
<dbReference type="PANTHER" id="PTHR43103">
    <property type="entry name" value="NUCLEOSIDE-DIPHOSPHATE-SUGAR EPIMERASE"/>
    <property type="match status" value="1"/>
</dbReference>
<dbReference type="SUPFAM" id="SSF51735">
    <property type="entry name" value="NAD(P)-binding Rossmann-fold domains"/>
    <property type="match status" value="1"/>
</dbReference>
<dbReference type="PANTHER" id="PTHR43103:SF3">
    <property type="entry name" value="ADP-L-GLYCERO-D-MANNO-HEPTOSE-6-EPIMERASE"/>
    <property type="match status" value="1"/>
</dbReference>
<protein>
    <submittedName>
        <fullName evidence="4">Nucleoside-diphosphate-sugar epimerase</fullName>
    </submittedName>
</protein>
<dbReference type="Pfam" id="PF01370">
    <property type="entry name" value="Epimerase"/>
    <property type="match status" value="1"/>
</dbReference>
<evidence type="ECO:0000256" key="1">
    <source>
        <dbReference type="ARBA" id="ARBA00022857"/>
    </source>
</evidence>
<gene>
    <name evidence="4" type="ORF">GGQ72_003484</name>
</gene>
<evidence type="ECO:0000313" key="4">
    <source>
        <dbReference type="EMBL" id="MBB4144922.1"/>
    </source>
</evidence>
<dbReference type="InterPro" id="IPR001509">
    <property type="entry name" value="Epimerase_deHydtase"/>
</dbReference>
<dbReference type="AlphaFoldDB" id="A0A7W6LKK0"/>
<dbReference type="Gene3D" id="3.90.25.10">
    <property type="entry name" value="UDP-galactose 4-epimerase, domain 1"/>
    <property type="match status" value="1"/>
</dbReference>
<proteinExistence type="predicted"/>
<feature type="domain" description="NAD-dependent epimerase/dehydratase" evidence="3">
    <location>
        <begin position="3"/>
        <end position="202"/>
    </location>
</feature>
<evidence type="ECO:0000256" key="2">
    <source>
        <dbReference type="ARBA" id="ARBA00023277"/>
    </source>
</evidence>
<dbReference type="EMBL" id="JACIEC010000005">
    <property type="protein sequence ID" value="MBB4144922.1"/>
    <property type="molecule type" value="Genomic_DNA"/>
</dbReference>
<dbReference type="Gene3D" id="3.40.50.720">
    <property type="entry name" value="NAD(P)-binding Rossmann-like Domain"/>
    <property type="match status" value="1"/>
</dbReference>
<organism evidence="4 5">
    <name type="scientific">Rhizobium rhizoryzae</name>
    <dbReference type="NCBI Taxonomy" id="451876"/>
    <lineage>
        <taxon>Bacteria</taxon>
        <taxon>Pseudomonadati</taxon>
        <taxon>Pseudomonadota</taxon>
        <taxon>Alphaproteobacteria</taxon>
        <taxon>Hyphomicrobiales</taxon>
        <taxon>Rhizobiaceae</taxon>
        <taxon>Rhizobium/Agrobacterium group</taxon>
        <taxon>Rhizobium</taxon>
    </lineage>
</organism>